<sequence length="120" mass="11911">MARTAVTVTDLNAATSVADPAGTNADPSNGHTVNGVRPEVLVFRVTNTGGAAANATLKAGAQPLAPSSGQGDLVVSVPASGAVWIGPTESARFLQPDGSVALDLAAGFAGKVTAFKVNRR</sequence>
<organism evidence="1 2">
    <name type="scientific">Arthrobacter russicus</name>
    <dbReference type="NCBI Taxonomy" id="172040"/>
    <lineage>
        <taxon>Bacteria</taxon>
        <taxon>Bacillati</taxon>
        <taxon>Actinomycetota</taxon>
        <taxon>Actinomycetes</taxon>
        <taxon>Micrococcales</taxon>
        <taxon>Micrococcaceae</taxon>
        <taxon>Arthrobacter</taxon>
    </lineage>
</organism>
<dbReference type="Proteomes" id="UP001185069">
    <property type="component" value="Unassembled WGS sequence"/>
</dbReference>
<protein>
    <submittedName>
        <fullName evidence="1">Uncharacterized protein</fullName>
    </submittedName>
</protein>
<comment type="caution">
    <text evidence="1">The sequence shown here is derived from an EMBL/GenBank/DDBJ whole genome shotgun (WGS) entry which is preliminary data.</text>
</comment>
<reference evidence="1 2" key="1">
    <citation type="submission" date="2023-07" db="EMBL/GenBank/DDBJ databases">
        <title>Sequencing the genomes of 1000 actinobacteria strains.</title>
        <authorList>
            <person name="Klenk H.-P."/>
        </authorList>
    </citation>
    <scope>NUCLEOTIDE SEQUENCE [LARGE SCALE GENOMIC DNA]</scope>
    <source>
        <strain evidence="1 2">DSM 14555</strain>
    </source>
</reference>
<dbReference type="EMBL" id="JAVDQF010000001">
    <property type="protein sequence ID" value="MDR6268913.1"/>
    <property type="molecule type" value="Genomic_DNA"/>
</dbReference>
<accession>A0ABU1J914</accession>
<evidence type="ECO:0000313" key="1">
    <source>
        <dbReference type="EMBL" id="MDR6268913.1"/>
    </source>
</evidence>
<dbReference type="RefSeq" id="WP_309796845.1">
    <property type="nucleotide sequence ID" value="NZ_BAAAHY010000013.1"/>
</dbReference>
<keyword evidence="2" id="KW-1185">Reference proteome</keyword>
<evidence type="ECO:0000313" key="2">
    <source>
        <dbReference type="Proteomes" id="UP001185069"/>
    </source>
</evidence>
<proteinExistence type="predicted"/>
<gene>
    <name evidence="1" type="ORF">JOE69_001151</name>
</gene>
<name>A0ABU1J914_9MICC</name>